<evidence type="ECO:0000313" key="2">
    <source>
        <dbReference type="Proteomes" id="UP001196413"/>
    </source>
</evidence>
<protein>
    <submittedName>
        <fullName evidence="1">Uncharacterized protein</fullName>
    </submittedName>
</protein>
<dbReference type="AlphaFoldDB" id="A0AAD5R840"/>
<gene>
    <name evidence="1" type="ORF">KIN20_033499</name>
</gene>
<keyword evidence="2" id="KW-1185">Reference proteome</keyword>
<dbReference type="InterPro" id="IPR005312">
    <property type="entry name" value="DUF1759"/>
</dbReference>
<comment type="caution">
    <text evidence="1">The sequence shown here is derived from an EMBL/GenBank/DDBJ whole genome shotgun (WGS) entry which is preliminary data.</text>
</comment>
<reference evidence="1" key="1">
    <citation type="submission" date="2021-06" db="EMBL/GenBank/DDBJ databases">
        <title>Parelaphostrongylus tenuis whole genome reference sequence.</title>
        <authorList>
            <person name="Garwood T.J."/>
            <person name="Larsen P.A."/>
            <person name="Fountain-Jones N.M."/>
            <person name="Garbe J.R."/>
            <person name="Macchietto M.G."/>
            <person name="Kania S.A."/>
            <person name="Gerhold R.W."/>
            <person name="Richards J.E."/>
            <person name="Wolf T.M."/>
        </authorList>
    </citation>
    <scope>NUCLEOTIDE SEQUENCE</scope>
    <source>
        <strain evidence="1">MNPRO001-30</strain>
        <tissue evidence="1">Meninges</tissue>
    </source>
</reference>
<accession>A0AAD5R840</accession>
<name>A0AAD5R840_PARTN</name>
<organism evidence="1 2">
    <name type="scientific">Parelaphostrongylus tenuis</name>
    <name type="common">Meningeal worm</name>
    <dbReference type="NCBI Taxonomy" id="148309"/>
    <lineage>
        <taxon>Eukaryota</taxon>
        <taxon>Metazoa</taxon>
        <taxon>Ecdysozoa</taxon>
        <taxon>Nematoda</taxon>
        <taxon>Chromadorea</taxon>
        <taxon>Rhabditida</taxon>
        <taxon>Rhabditina</taxon>
        <taxon>Rhabditomorpha</taxon>
        <taxon>Strongyloidea</taxon>
        <taxon>Metastrongylidae</taxon>
        <taxon>Parelaphostrongylus</taxon>
    </lineage>
</organism>
<sequence>MNYLVNTMKGKTKAFFRQYEVFRESYRMVIAHLKNKYGNKRALVDQVLNRLHTAEAKSERLEDQETLCKFQNSIINQLRNKRKPVDSMYLQQQFFEKFSGKVQRYALDETHQLETEGNQEAEGCTTDELINIIS</sequence>
<dbReference type="Proteomes" id="UP001196413">
    <property type="component" value="Unassembled WGS sequence"/>
</dbReference>
<dbReference type="Pfam" id="PF03564">
    <property type="entry name" value="DUF1759"/>
    <property type="match status" value="1"/>
</dbReference>
<evidence type="ECO:0000313" key="1">
    <source>
        <dbReference type="EMBL" id="KAJ1371533.1"/>
    </source>
</evidence>
<proteinExistence type="predicted"/>
<dbReference type="EMBL" id="JAHQIW010006994">
    <property type="protein sequence ID" value="KAJ1371533.1"/>
    <property type="molecule type" value="Genomic_DNA"/>
</dbReference>